<comment type="caution">
    <text evidence="5">The sequence shown here is derived from an EMBL/GenBank/DDBJ whole genome shotgun (WGS) entry which is preliminary data.</text>
</comment>
<sequence length="503" mass="55012">MHNSLVVATSSVLICILPFPAHAISPTPPLLAQESENLENNAEFTQPTVTQLSDVQPTDWAYQALQSLVERYGVITGLPDGTFRGNRPISRYEFAAALAATLNKVDNLIINAVGDRYIQEDVITLRRLQKEYRSALNDLQDRVDLLEARAAELEAQQFSTTTRLNGEAIIAFTGGTDANTTVVTRERLTLSTSFNQTDVLITQLEAGNNGGDAIGFAQRKNVNLLGTTGFIANGGGLDYAEVESNLRLRRLYYSFRPSSDFTVTVGTKIQARDFIDRNSYANNEAVNFSSSFFINNPLIVQNQIDRNGGAGAVIAWNPGRGNFTFRSLYIAADANRVSGEGGFFGDRRQGSVELEYSPSKRTGLKLQYTNALINNTDINAFGVNAEYTFNRSTGIFGRFGYGNYQGFNTAINRDLDLNPLSWAVGVGIRNLLIPGTVAGFAVGQPFVTDGLGDATQTNFETFYNLYLSDNISITPTLTVVTNANNDSSNGTIWQSTFRTVISF</sequence>
<evidence type="ECO:0000256" key="3">
    <source>
        <dbReference type="SAM" id="Coils"/>
    </source>
</evidence>
<accession>A0A8J7BWA2</accession>
<dbReference type="PROSITE" id="PS51272">
    <property type="entry name" value="SLH"/>
    <property type="match status" value="1"/>
</dbReference>
<dbReference type="PANTHER" id="PTHR43308">
    <property type="entry name" value="OUTER MEMBRANE PROTEIN ALPHA-RELATED"/>
    <property type="match status" value="1"/>
</dbReference>
<keyword evidence="6" id="KW-1185">Reference proteome</keyword>
<feature type="chain" id="PRO_5035341199" evidence="2">
    <location>
        <begin position="24"/>
        <end position="503"/>
    </location>
</feature>
<feature type="signal peptide" evidence="2">
    <location>
        <begin position="1"/>
        <end position="23"/>
    </location>
</feature>
<evidence type="ECO:0000256" key="1">
    <source>
        <dbReference type="ARBA" id="ARBA00008769"/>
    </source>
</evidence>
<dbReference type="InterPro" id="IPR001119">
    <property type="entry name" value="SLH_dom"/>
</dbReference>
<dbReference type="NCBIfam" id="NF033921">
    <property type="entry name" value="por_somb"/>
    <property type="match status" value="1"/>
</dbReference>
<proteinExistence type="inferred from homology"/>
<name>A0A8J7BWA2_9CYAN</name>
<feature type="domain" description="SLH" evidence="4">
    <location>
        <begin position="48"/>
        <end position="112"/>
    </location>
</feature>
<dbReference type="InterPro" id="IPR038673">
    <property type="entry name" value="OprB_sf"/>
</dbReference>
<organism evidence="5 6">
    <name type="scientific">Iningainema tapete BLCC-T55</name>
    <dbReference type="NCBI Taxonomy" id="2748662"/>
    <lineage>
        <taxon>Bacteria</taxon>
        <taxon>Bacillati</taxon>
        <taxon>Cyanobacteriota</taxon>
        <taxon>Cyanophyceae</taxon>
        <taxon>Nostocales</taxon>
        <taxon>Scytonemataceae</taxon>
        <taxon>Iningainema tapete</taxon>
    </lineage>
</organism>
<dbReference type="Gene3D" id="2.40.160.180">
    <property type="entry name" value="Carbohydrate-selective porin OprB"/>
    <property type="match status" value="1"/>
</dbReference>
<evidence type="ECO:0000256" key="2">
    <source>
        <dbReference type="RuleBase" id="RU363072"/>
    </source>
</evidence>
<feature type="coiled-coil region" evidence="3">
    <location>
        <begin position="129"/>
        <end position="156"/>
    </location>
</feature>
<evidence type="ECO:0000313" key="5">
    <source>
        <dbReference type="EMBL" id="MBD2771482.1"/>
    </source>
</evidence>
<keyword evidence="2" id="KW-0732">Signal</keyword>
<dbReference type="GO" id="GO:0015288">
    <property type="term" value="F:porin activity"/>
    <property type="evidence" value="ECO:0007669"/>
    <property type="project" value="InterPro"/>
</dbReference>
<dbReference type="InterPro" id="IPR051465">
    <property type="entry name" value="Cell_Envelope_Struct_Comp"/>
</dbReference>
<keyword evidence="3" id="KW-0175">Coiled coil</keyword>
<dbReference type="RefSeq" id="WP_190825775.1">
    <property type="nucleotide sequence ID" value="NZ_CAWPPI010000025.1"/>
</dbReference>
<evidence type="ECO:0000313" key="6">
    <source>
        <dbReference type="Proteomes" id="UP000629098"/>
    </source>
</evidence>
<dbReference type="Pfam" id="PF00395">
    <property type="entry name" value="SLH"/>
    <property type="match status" value="1"/>
</dbReference>
<dbReference type="AlphaFoldDB" id="A0A8J7BWA2"/>
<dbReference type="Pfam" id="PF04966">
    <property type="entry name" value="OprB"/>
    <property type="match status" value="1"/>
</dbReference>
<dbReference type="EMBL" id="JACXAE010000025">
    <property type="protein sequence ID" value="MBD2771482.1"/>
    <property type="molecule type" value="Genomic_DNA"/>
</dbReference>
<dbReference type="GO" id="GO:0016020">
    <property type="term" value="C:membrane"/>
    <property type="evidence" value="ECO:0007669"/>
    <property type="project" value="InterPro"/>
</dbReference>
<protein>
    <submittedName>
        <fullName evidence="5">Carbohydrate porin</fullName>
    </submittedName>
</protein>
<reference evidence="5" key="1">
    <citation type="submission" date="2020-09" db="EMBL/GenBank/DDBJ databases">
        <title>Iningainema tapete sp. nov. (Scytonemataceae, Cyanobacteria) from greenhouses in central Florida (USA) produces two types of nodularin with biosynthetic potential for microcystin-LR and anabaenopeptins.</title>
        <authorList>
            <person name="Berthold D.E."/>
            <person name="Lefler F.W."/>
            <person name="Huang I.-S."/>
            <person name="Abdulla H."/>
            <person name="Zimba P.V."/>
            <person name="Laughinghouse H.D. IV."/>
        </authorList>
    </citation>
    <scope>NUCLEOTIDE SEQUENCE</scope>
    <source>
        <strain evidence="5">BLCCT55</strain>
    </source>
</reference>
<dbReference type="PANTHER" id="PTHR43308:SF1">
    <property type="entry name" value="OUTER MEMBRANE PROTEIN ALPHA"/>
    <property type="match status" value="1"/>
</dbReference>
<dbReference type="GO" id="GO:0008643">
    <property type="term" value="P:carbohydrate transport"/>
    <property type="evidence" value="ECO:0007669"/>
    <property type="project" value="InterPro"/>
</dbReference>
<gene>
    <name evidence="5" type="ORF">ICL16_04985</name>
</gene>
<dbReference type="InterPro" id="IPR007049">
    <property type="entry name" value="Carb-sel_porin_OprB"/>
</dbReference>
<dbReference type="InterPro" id="IPR047684">
    <property type="entry name" value="Por_som-like"/>
</dbReference>
<dbReference type="Proteomes" id="UP000629098">
    <property type="component" value="Unassembled WGS sequence"/>
</dbReference>
<comment type="similarity">
    <text evidence="1 2">Belongs to the OprB family.</text>
</comment>
<evidence type="ECO:0000259" key="4">
    <source>
        <dbReference type="PROSITE" id="PS51272"/>
    </source>
</evidence>